<organism evidence="6 7">
    <name type="scientific">Pleurotus eryngii</name>
    <name type="common">Boletus of the steppes</name>
    <dbReference type="NCBI Taxonomy" id="5323"/>
    <lineage>
        <taxon>Eukaryota</taxon>
        <taxon>Fungi</taxon>
        <taxon>Dikarya</taxon>
        <taxon>Basidiomycota</taxon>
        <taxon>Agaricomycotina</taxon>
        <taxon>Agaricomycetes</taxon>
        <taxon>Agaricomycetidae</taxon>
        <taxon>Agaricales</taxon>
        <taxon>Pleurotineae</taxon>
        <taxon>Pleurotaceae</taxon>
        <taxon>Pleurotus</taxon>
    </lineage>
</organism>
<dbReference type="PANTHER" id="PTHR23057:SF0">
    <property type="entry name" value="JUXTAPOSED WITH ANOTHER ZINC FINGER PROTEIN 1"/>
    <property type="match status" value="1"/>
</dbReference>
<keyword evidence="1" id="KW-0479">Metal-binding</keyword>
<keyword evidence="7" id="KW-1185">Reference proteome</keyword>
<evidence type="ECO:0008006" key="8">
    <source>
        <dbReference type="Google" id="ProtNLM"/>
    </source>
</evidence>
<proteinExistence type="predicted"/>
<keyword evidence="2" id="KW-0677">Repeat</keyword>
<dbReference type="Gene3D" id="3.30.160.60">
    <property type="entry name" value="Classic Zinc Finger"/>
    <property type="match status" value="1"/>
</dbReference>
<evidence type="ECO:0000313" key="6">
    <source>
        <dbReference type="EMBL" id="KAF9493326.1"/>
    </source>
</evidence>
<keyword evidence="4" id="KW-0862">Zinc</keyword>
<feature type="compositionally biased region" description="Basic and acidic residues" evidence="5">
    <location>
        <begin position="247"/>
        <end position="257"/>
    </location>
</feature>
<evidence type="ECO:0000256" key="4">
    <source>
        <dbReference type="ARBA" id="ARBA00022833"/>
    </source>
</evidence>
<comment type="caution">
    <text evidence="6">The sequence shown here is derived from an EMBL/GenBank/DDBJ whole genome shotgun (WGS) entry which is preliminary data.</text>
</comment>
<dbReference type="PANTHER" id="PTHR23057">
    <property type="entry name" value="JUXTAPOSED WITH ANOTHER ZINC FINGER PROTEIN 1"/>
    <property type="match status" value="1"/>
</dbReference>
<feature type="compositionally biased region" description="Low complexity" evidence="5">
    <location>
        <begin position="166"/>
        <end position="187"/>
    </location>
</feature>
<gene>
    <name evidence="6" type="ORF">BDN71DRAFT_1106738</name>
</gene>
<reference evidence="6" key="1">
    <citation type="submission" date="2020-11" db="EMBL/GenBank/DDBJ databases">
        <authorList>
            <consortium name="DOE Joint Genome Institute"/>
            <person name="Ahrendt S."/>
            <person name="Riley R."/>
            <person name="Andreopoulos W."/>
            <person name="Labutti K."/>
            <person name="Pangilinan J."/>
            <person name="Ruiz-Duenas F.J."/>
            <person name="Barrasa J.M."/>
            <person name="Sanchez-Garcia M."/>
            <person name="Camarero S."/>
            <person name="Miyauchi S."/>
            <person name="Serrano A."/>
            <person name="Linde D."/>
            <person name="Babiker R."/>
            <person name="Drula E."/>
            <person name="Ayuso-Fernandez I."/>
            <person name="Pacheco R."/>
            <person name="Padilla G."/>
            <person name="Ferreira P."/>
            <person name="Barriuso J."/>
            <person name="Kellner H."/>
            <person name="Castanera R."/>
            <person name="Alfaro M."/>
            <person name="Ramirez L."/>
            <person name="Pisabarro A.G."/>
            <person name="Kuo A."/>
            <person name="Tritt A."/>
            <person name="Lipzen A."/>
            <person name="He G."/>
            <person name="Yan M."/>
            <person name="Ng V."/>
            <person name="Cullen D."/>
            <person name="Martin F."/>
            <person name="Rosso M.-N."/>
            <person name="Henrissat B."/>
            <person name="Hibbett D."/>
            <person name="Martinez A.T."/>
            <person name="Grigoriev I.V."/>
        </authorList>
    </citation>
    <scope>NUCLEOTIDE SEQUENCE</scope>
    <source>
        <strain evidence="6">ATCC 90797</strain>
    </source>
</reference>
<dbReference type="InterPro" id="IPR051580">
    <property type="entry name" value="ZnF-Chromatin_assoc"/>
</dbReference>
<evidence type="ECO:0000256" key="3">
    <source>
        <dbReference type="ARBA" id="ARBA00022771"/>
    </source>
</evidence>
<dbReference type="GO" id="GO:0005634">
    <property type="term" value="C:nucleus"/>
    <property type="evidence" value="ECO:0007669"/>
    <property type="project" value="TreeGrafter"/>
</dbReference>
<feature type="region of interest" description="Disordered" evidence="5">
    <location>
        <begin position="153"/>
        <end position="187"/>
    </location>
</feature>
<feature type="region of interest" description="Disordered" evidence="5">
    <location>
        <begin position="247"/>
        <end position="274"/>
    </location>
</feature>
<evidence type="ECO:0000256" key="5">
    <source>
        <dbReference type="SAM" id="MobiDB-lite"/>
    </source>
</evidence>
<evidence type="ECO:0000256" key="2">
    <source>
        <dbReference type="ARBA" id="ARBA00022737"/>
    </source>
</evidence>
<evidence type="ECO:0000256" key="1">
    <source>
        <dbReference type="ARBA" id="ARBA00022723"/>
    </source>
</evidence>
<keyword evidence="3" id="KW-0863">Zinc-finger</keyword>
<feature type="region of interest" description="Disordered" evidence="5">
    <location>
        <begin position="326"/>
        <end position="357"/>
    </location>
</feature>
<dbReference type="Proteomes" id="UP000807025">
    <property type="component" value="Unassembled WGS sequence"/>
</dbReference>
<protein>
    <recommendedName>
        <fullName evidence="8">C2H2-type domain-containing protein</fullName>
    </recommendedName>
</protein>
<feature type="compositionally biased region" description="Low complexity" evidence="5">
    <location>
        <begin position="333"/>
        <end position="357"/>
    </location>
</feature>
<dbReference type="OrthoDB" id="3269380at2759"/>
<evidence type="ECO:0000313" key="7">
    <source>
        <dbReference type="Proteomes" id="UP000807025"/>
    </source>
</evidence>
<accession>A0A9P6D5D4</accession>
<sequence length="391" mass="41622">MQSTYSNIFSASPVSPEDYLQNVQAESHTLSENIDRIHHLERRFFSNLACCESSTFSLHGLVGHYEDEHIALADVRPSPVKALQLNRNPGIAYSQLAPFSHTASPFIDAVQSAYLPGFGQNYDTELFSPDSEFGLVSSTSPVFAREFPVFDQFEGTPPPSSPTPSSPLYSSPSSPSPSSSGSSSFPSTASSSVLSSPVCPSAPTLPEVDMPFSLASLMGNASIDILSHDQEDGYVPSIMRKERMGVKAQNRSERGVGKEVTFGSKGGKGKAKGAFSTEKAAAKAASKQRREKAYKCPHAGCTKSYLNPNGLKYHLEKGTCCFDAVEPEPSPSPVSSSSAPASLVSSPTSSPLSLPATQPVSVHMYPYPIASPTPMVPVSSQPPYLSNTLLS</sequence>
<name>A0A9P6D5D4_PLEER</name>
<feature type="compositionally biased region" description="Pro residues" evidence="5">
    <location>
        <begin position="156"/>
        <end position="165"/>
    </location>
</feature>
<dbReference type="GO" id="GO:0008270">
    <property type="term" value="F:zinc ion binding"/>
    <property type="evidence" value="ECO:0007669"/>
    <property type="project" value="UniProtKB-KW"/>
</dbReference>
<dbReference type="EMBL" id="MU154587">
    <property type="protein sequence ID" value="KAF9493326.1"/>
    <property type="molecule type" value="Genomic_DNA"/>
</dbReference>
<dbReference type="AlphaFoldDB" id="A0A9P6D5D4"/>